<organism evidence="1 2">
    <name type="scientific">Micromonospora tarensis</name>
    <dbReference type="NCBI Taxonomy" id="2806100"/>
    <lineage>
        <taxon>Bacteria</taxon>
        <taxon>Bacillati</taxon>
        <taxon>Actinomycetota</taxon>
        <taxon>Actinomycetes</taxon>
        <taxon>Micromonosporales</taxon>
        <taxon>Micromonosporaceae</taxon>
        <taxon>Micromonospora</taxon>
    </lineage>
</organism>
<evidence type="ECO:0000313" key="2">
    <source>
        <dbReference type="Proteomes" id="UP000622245"/>
    </source>
</evidence>
<keyword evidence="2" id="KW-1185">Reference proteome</keyword>
<dbReference type="Pfam" id="PF14025">
    <property type="entry name" value="DUF4241"/>
    <property type="match status" value="1"/>
</dbReference>
<gene>
    <name evidence="1" type="ORF">JM949_19505</name>
</gene>
<dbReference type="EMBL" id="JAEVHL010000101">
    <property type="protein sequence ID" value="MBM0277414.1"/>
    <property type="molecule type" value="Genomic_DNA"/>
</dbReference>
<accession>A0ABS1YJ05</accession>
<evidence type="ECO:0000313" key="1">
    <source>
        <dbReference type="EMBL" id="MBM0277414.1"/>
    </source>
</evidence>
<dbReference type="Proteomes" id="UP000622245">
    <property type="component" value="Unassembled WGS sequence"/>
</dbReference>
<proteinExistence type="predicted"/>
<sequence>MQDDPIEYDKSFALGVGADNAGCAIERTRLLLPTGRVVATDPLGGGYDDPPAPFVQVVPAGRYRVDLLVMDGLIAAARLCVRDELAASWERAVPGSLRDGSDAEVTGYEVNAGAGCFTDEQTFRQLSEESGSDWQLTLLEDLAWMRDGPTVVPRSEVDGCSGDEGDENVLVAFPAGEGDGTYRTWVGRTRRGEITCFVTDFLLHDA</sequence>
<protein>
    <submittedName>
        <fullName evidence="1">DUF4241 domain-containing protein</fullName>
    </submittedName>
</protein>
<comment type="caution">
    <text evidence="1">The sequence shown here is derived from an EMBL/GenBank/DDBJ whole genome shotgun (WGS) entry which is preliminary data.</text>
</comment>
<dbReference type="InterPro" id="IPR025335">
    <property type="entry name" value="DUF4241"/>
</dbReference>
<dbReference type="RefSeq" id="WP_203149843.1">
    <property type="nucleotide sequence ID" value="NZ_JAEVHL010000101.1"/>
</dbReference>
<name>A0ABS1YJ05_9ACTN</name>
<reference evidence="1 2" key="1">
    <citation type="submission" date="2021-01" db="EMBL/GenBank/DDBJ databases">
        <title>Draft genome sequence of Micromonospora sp. strain STR1s_6.</title>
        <authorList>
            <person name="Karlyshev A."/>
            <person name="Jawad R."/>
        </authorList>
    </citation>
    <scope>NUCLEOTIDE SEQUENCE [LARGE SCALE GENOMIC DNA]</scope>
    <source>
        <strain evidence="1 2">STR1S-6</strain>
    </source>
</reference>